<accession>A0A089WVY4</accession>
<dbReference type="OrthoDB" id="8612233at2"/>
<reference evidence="1 2" key="1">
    <citation type="submission" date="2014-09" db="EMBL/GenBank/DDBJ databases">
        <authorList>
            <person name="Chan K.-G."/>
        </authorList>
    </citation>
    <scope>NUCLEOTIDE SEQUENCE [LARGE SCALE GENOMIC DNA]</scope>
    <source>
        <strain evidence="1 2">ND07</strain>
    </source>
</reference>
<gene>
    <name evidence="1" type="ORF">LK03_16430</name>
</gene>
<sequence>MAKISIAQNPTFSAAVQLPRVGGEAVAVQFQFRYLDRLALAELFDQWNSTRETLAARAAQPDTRWAEMTADEIAFQAEQLKAIVLGWELDDPFDDAALRELVQTCAGAPKAVIDAYQGAYSSARLGN</sequence>
<dbReference type="RefSeq" id="WP_028693951.1">
    <property type="nucleotide sequence ID" value="NZ_CP009455.1"/>
</dbReference>
<dbReference type="InterPro" id="IPR014859">
    <property type="entry name" value="Phage_TAC_4"/>
</dbReference>
<dbReference type="eggNOG" id="ENOG503481T">
    <property type="taxonomic scope" value="Bacteria"/>
</dbReference>
<dbReference type="Pfam" id="PF08748">
    <property type="entry name" value="Phage_TAC_4"/>
    <property type="match status" value="1"/>
</dbReference>
<dbReference type="Proteomes" id="UP000029493">
    <property type="component" value="Chromosome"/>
</dbReference>
<proteinExistence type="predicted"/>
<dbReference type="KEGG" id="psw:LK03_16430"/>
<name>A0A089WVY4_9PSED</name>
<dbReference type="EMBL" id="CP009455">
    <property type="protein sequence ID" value="AIR90757.1"/>
    <property type="molecule type" value="Genomic_DNA"/>
</dbReference>
<evidence type="ECO:0000313" key="1">
    <source>
        <dbReference type="EMBL" id="AIR90757.1"/>
    </source>
</evidence>
<evidence type="ECO:0008006" key="3">
    <source>
        <dbReference type="Google" id="ProtNLM"/>
    </source>
</evidence>
<dbReference type="AlphaFoldDB" id="A0A089WVY4"/>
<keyword evidence="2" id="KW-1185">Reference proteome</keyword>
<protein>
    <recommendedName>
        <fullName evidence="3">Phage tail assembly chaperone</fullName>
    </recommendedName>
</protein>
<organism evidence="1 2">
    <name type="scientific">Pseudomonas cremoricolorata</name>
    <dbReference type="NCBI Taxonomy" id="157783"/>
    <lineage>
        <taxon>Bacteria</taxon>
        <taxon>Pseudomonadati</taxon>
        <taxon>Pseudomonadota</taxon>
        <taxon>Gammaproteobacteria</taxon>
        <taxon>Pseudomonadales</taxon>
        <taxon>Pseudomonadaceae</taxon>
        <taxon>Pseudomonas</taxon>
    </lineage>
</organism>
<evidence type="ECO:0000313" key="2">
    <source>
        <dbReference type="Proteomes" id="UP000029493"/>
    </source>
</evidence>
<dbReference type="STRING" id="157783.LK03_16430"/>